<dbReference type="InterPro" id="IPR003595">
    <property type="entry name" value="Tyr_Pase_cat"/>
</dbReference>
<reference evidence="7 8" key="1">
    <citation type="submission" date="2015-12" db="EMBL/GenBank/DDBJ databases">
        <title>Draft genome sequence of Moniliophthora roreri, the causal agent of frosty pod rot of cacao.</title>
        <authorList>
            <person name="Aime M.C."/>
            <person name="Diaz-Valderrama J.R."/>
            <person name="Kijpornyongpan T."/>
            <person name="Phillips-Mora W."/>
        </authorList>
    </citation>
    <scope>NUCLEOTIDE SEQUENCE [LARGE SCALE GENOMIC DNA]</scope>
    <source>
        <strain evidence="7 8">MCA 2952</strain>
    </source>
</reference>
<dbReference type="InterPro" id="IPR029021">
    <property type="entry name" value="Prot-tyrosine_phosphatase-like"/>
</dbReference>
<dbReference type="InterPro" id="IPR013154">
    <property type="entry name" value="ADH-like_N"/>
</dbReference>
<evidence type="ECO:0000256" key="1">
    <source>
        <dbReference type="ARBA" id="ARBA00022857"/>
    </source>
</evidence>
<accession>A0A0W0G8D1</accession>
<dbReference type="SUPFAM" id="SSF50129">
    <property type="entry name" value="GroES-like"/>
    <property type="match status" value="1"/>
</dbReference>
<evidence type="ECO:0000256" key="4">
    <source>
        <dbReference type="ARBA" id="ARBA00070796"/>
    </source>
</evidence>
<proteinExistence type="predicted"/>
<organism evidence="7 8">
    <name type="scientific">Moniliophthora roreri</name>
    <name type="common">Frosty pod rot fungus</name>
    <name type="synonym">Monilia roreri</name>
    <dbReference type="NCBI Taxonomy" id="221103"/>
    <lineage>
        <taxon>Eukaryota</taxon>
        <taxon>Fungi</taxon>
        <taxon>Dikarya</taxon>
        <taxon>Basidiomycota</taxon>
        <taxon>Agaricomycotina</taxon>
        <taxon>Agaricomycetes</taxon>
        <taxon>Agaricomycetidae</taxon>
        <taxon>Agaricales</taxon>
        <taxon>Marasmiineae</taxon>
        <taxon>Marasmiaceae</taxon>
        <taxon>Moniliophthora</taxon>
    </lineage>
</organism>
<dbReference type="InterPro" id="IPR047618">
    <property type="entry name" value="QOR-like"/>
</dbReference>
<dbReference type="PROSITE" id="PS50056">
    <property type="entry name" value="TYR_PHOSPHATASE_2"/>
    <property type="match status" value="1"/>
</dbReference>
<dbReference type="PROSITE" id="PS50055">
    <property type="entry name" value="TYR_PHOSPHATASE_PTP"/>
    <property type="match status" value="1"/>
</dbReference>
<keyword evidence="1" id="KW-0521">NADP</keyword>
<dbReference type="FunFam" id="3.40.50.720:FF:000053">
    <property type="entry name" value="Quinone oxidoreductase 1"/>
    <property type="match status" value="1"/>
</dbReference>
<dbReference type="eggNOG" id="KOG0789">
    <property type="taxonomic scope" value="Eukaryota"/>
</dbReference>
<evidence type="ECO:0000256" key="3">
    <source>
        <dbReference type="ARBA" id="ARBA00043088"/>
    </source>
</evidence>
<keyword evidence="2" id="KW-0560">Oxidoreductase</keyword>
<dbReference type="Gene3D" id="3.40.50.720">
    <property type="entry name" value="NAD(P)-binding Rossmann-like Domain"/>
    <property type="match status" value="1"/>
</dbReference>
<dbReference type="Gene3D" id="3.90.180.10">
    <property type="entry name" value="Medium-chain alcohol dehydrogenases, catalytic domain"/>
    <property type="match status" value="1"/>
</dbReference>
<dbReference type="CDD" id="cd00047">
    <property type="entry name" value="PTPc"/>
    <property type="match status" value="1"/>
</dbReference>
<dbReference type="InterPro" id="IPR011032">
    <property type="entry name" value="GroES-like_sf"/>
</dbReference>
<dbReference type="InterPro" id="IPR013149">
    <property type="entry name" value="ADH-like_C"/>
</dbReference>
<name>A0A0W0G8D1_MONRR</name>
<dbReference type="PANTHER" id="PTHR48106">
    <property type="entry name" value="QUINONE OXIDOREDUCTASE PIG3-RELATED"/>
    <property type="match status" value="1"/>
</dbReference>
<evidence type="ECO:0000256" key="2">
    <source>
        <dbReference type="ARBA" id="ARBA00023002"/>
    </source>
</evidence>
<dbReference type="SMART" id="SM00404">
    <property type="entry name" value="PTPc_motif"/>
    <property type="match status" value="1"/>
</dbReference>
<comment type="caution">
    <text evidence="7">The sequence shown here is derived from an EMBL/GenBank/DDBJ whole genome shotgun (WGS) entry which is preliminary data.</text>
</comment>
<dbReference type="GO" id="GO:0003960">
    <property type="term" value="F:quinone reductase (NADPH) activity"/>
    <property type="evidence" value="ECO:0007669"/>
    <property type="project" value="InterPro"/>
</dbReference>
<dbReference type="SMART" id="SM00829">
    <property type="entry name" value="PKS_ER"/>
    <property type="match status" value="1"/>
</dbReference>
<dbReference type="Pfam" id="PF00102">
    <property type="entry name" value="Y_phosphatase"/>
    <property type="match status" value="1"/>
</dbReference>
<dbReference type="Gene3D" id="3.90.190.10">
    <property type="entry name" value="Protein tyrosine phosphatase superfamily"/>
    <property type="match status" value="1"/>
</dbReference>
<dbReference type="SMART" id="SM00194">
    <property type="entry name" value="PTPc"/>
    <property type="match status" value="1"/>
</dbReference>
<dbReference type="InterPro" id="IPR020843">
    <property type="entry name" value="ER"/>
</dbReference>
<sequence>MALPRWLIESQNHSHIEFALKTLKQREDARARARFVSLPRKSRALRAAIQNIPKSFSDYYAVVAGNKEENQDRNRYVDVVPYDRTRVAVNDSSSGESCEERYCNANWVLERFGGKWWIASQAPLPNTSHTFLSLIAKPVTPPSSVSQVTSHIRTVVQLTQNLEDGRRKAHPYFPDMIGESMIIHPEEGDHGPAFEVKLVKQESIDEARCIQSTVSFAPVDHGAPSITFQHLLYHAWPDRGVPEPEDRDGLLAFARLVDRTNRDTSNSDSTLTLDSDPPIIVGCSAGIGRTGSFIALSSLLRAHEVLQPPARPTSASVLKPTPLGLLPEALQNDLVVQEVDSLREQRPGMTGEYEVIEKITLPFPKVEPGHLIVKVEYLGINFIDTYYRQGLYPYKEFPAVLGKETSGTIVALPTDPAVLNDPGYIKQNFQVGGKVACDILGSHQTYISIPWIKAYPVQHGVSTRDAAAAMLQCLTTVTFFEEAYKVSKGDIILIHTVAGGLGLLMTQLAKHIGATVIGTTSTREKAELAKRHGADHVILYREENTVGRVLEITNGEGVHAVFDGVGKDTFDGNFKLLRRKGTLVSVGNASGAVPPFPPIKLMEKNLKLLRPTMNNYTVTPDEVHYYGNKVFELISSGILKINIWKEYPFTAEGVQQAQQDLVGGKTTGKLIVKVQDA</sequence>
<dbReference type="InterPro" id="IPR036291">
    <property type="entry name" value="NAD(P)-bd_dom_sf"/>
</dbReference>
<dbReference type="SUPFAM" id="SSF52799">
    <property type="entry name" value="(Phosphotyrosine protein) phosphatases II"/>
    <property type="match status" value="1"/>
</dbReference>
<feature type="domain" description="Tyrosine-protein phosphatase" evidence="5">
    <location>
        <begin position="45"/>
        <end position="361"/>
    </location>
</feature>
<dbReference type="InterPro" id="IPR000387">
    <property type="entry name" value="Tyr_Pase_dom"/>
</dbReference>
<dbReference type="EMBL" id="LATX01000850">
    <property type="protein sequence ID" value="KTB44794.1"/>
    <property type="molecule type" value="Genomic_DNA"/>
</dbReference>
<evidence type="ECO:0000313" key="8">
    <source>
        <dbReference type="Proteomes" id="UP000054988"/>
    </source>
</evidence>
<dbReference type="AlphaFoldDB" id="A0A0W0G8D1"/>
<dbReference type="PRINTS" id="PR00700">
    <property type="entry name" value="PRTYPHPHTASE"/>
</dbReference>
<dbReference type="GO" id="GO:0005829">
    <property type="term" value="C:cytosol"/>
    <property type="evidence" value="ECO:0007669"/>
    <property type="project" value="TreeGrafter"/>
</dbReference>
<gene>
    <name evidence="7" type="ORF">WG66_2637</name>
</gene>
<dbReference type="Pfam" id="PF00107">
    <property type="entry name" value="ADH_zinc_N"/>
    <property type="match status" value="1"/>
</dbReference>
<evidence type="ECO:0000259" key="6">
    <source>
        <dbReference type="PROSITE" id="PS50056"/>
    </source>
</evidence>
<dbReference type="GO" id="GO:0035925">
    <property type="term" value="F:mRNA 3'-UTR AU-rich region binding"/>
    <property type="evidence" value="ECO:0007669"/>
    <property type="project" value="TreeGrafter"/>
</dbReference>
<dbReference type="GO" id="GO:0004725">
    <property type="term" value="F:protein tyrosine phosphatase activity"/>
    <property type="evidence" value="ECO:0007669"/>
    <property type="project" value="InterPro"/>
</dbReference>
<evidence type="ECO:0000313" key="7">
    <source>
        <dbReference type="EMBL" id="KTB44794.1"/>
    </source>
</evidence>
<dbReference type="CDD" id="cd05286">
    <property type="entry name" value="QOR2"/>
    <property type="match status" value="1"/>
</dbReference>
<dbReference type="InterPro" id="IPR000242">
    <property type="entry name" value="PTP_cat"/>
</dbReference>
<protein>
    <recommendedName>
        <fullName evidence="4">Probable quinone oxidoreductase</fullName>
    </recommendedName>
    <alternativeName>
        <fullName evidence="3">NADPH:quinone reductase</fullName>
    </alternativeName>
</protein>
<dbReference type="Pfam" id="PF08240">
    <property type="entry name" value="ADH_N"/>
    <property type="match status" value="1"/>
</dbReference>
<dbReference type="Proteomes" id="UP000054988">
    <property type="component" value="Unassembled WGS sequence"/>
</dbReference>
<dbReference type="SUPFAM" id="SSF51735">
    <property type="entry name" value="NAD(P)-binding Rossmann-fold domains"/>
    <property type="match status" value="1"/>
</dbReference>
<dbReference type="PANTHER" id="PTHR48106:SF13">
    <property type="entry name" value="QUINONE OXIDOREDUCTASE-RELATED"/>
    <property type="match status" value="1"/>
</dbReference>
<dbReference type="GO" id="GO:0070402">
    <property type="term" value="F:NADPH binding"/>
    <property type="evidence" value="ECO:0007669"/>
    <property type="project" value="TreeGrafter"/>
</dbReference>
<evidence type="ECO:0000259" key="5">
    <source>
        <dbReference type="PROSITE" id="PS50055"/>
    </source>
</evidence>
<feature type="domain" description="Tyrosine specific protein phosphatases" evidence="6">
    <location>
        <begin position="251"/>
        <end position="357"/>
    </location>
</feature>